<evidence type="ECO:0000313" key="1">
    <source>
        <dbReference type="EMBL" id="ETV94106.1"/>
    </source>
</evidence>
<organism evidence="1">
    <name type="scientific">Aphanomyces invadans</name>
    <dbReference type="NCBI Taxonomy" id="157072"/>
    <lineage>
        <taxon>Eukaryota</taxon>
        <taxon>Sar</taxon>
        <taxon>Stramenopiles</taxon>
        <taxon>Oomycota</taxon>
        <taxon>Saprolegniomycetes</taxon>
        <taxon>Saprolegniales</taxon>
        <taxon>Verrucalvaceae</taxon>
        <taxon>Aphanomyces</taxon>
    </lineage>
</organism>
<dbReference type="RefSeq" id="XP_008877309.1">
    <property type="nucleotide sequence ID" value="XM_008879087.1"/>
</dbReference>
<dbReference type="GeneID" id="20089172"/>
<name>A0A024TKG2_9STRA</name>
<dbReference type="AlphaFoldDB" id="A0A024TKG2"/>
<dbReference type="VEuPathDB" id="FungiDB:H310_12122"/>
<sequence>MWSDSMSGLHEDLTFDVQGHRRQHASFAFHMGSFGRIRHCAKILVTLQWEDRRRNCVVDRRQIDLSTRTSCERRNGHNGKVKRTMGEIACIDWWRGDAVNRIS</sequence>
<gene>
    <name evidence="1" type="ORF">H310_12122</name>
</gene>
<accession>A0A024TKG2</accession>
<dbReference type="EMBL" id="KI913987">
    <property type="protein sequence ID" value="ETV94106.1"/>
    <property type="molecule type" value="Genomic_DNA"/>
</dbReference>
<protein>
    <submittedName>
        <fullName evidence="1">Uncharacterized protein</fullName>
    </submittedName>
</protein>
<reference evidence="1" key="1">
    <citation type="submission" date="2013-12" db="EMBL/GenBank/DDBJ databases">
        <title>The Genome Sequence of Aphanomyces invadans NJM9701.</title>
        <authorList>
            <consortium name="The Broad Institute Genomics Platform"/>
            <person name="Russ C."/>
            <person name="Tyler B."/>
            <person name="van West P."/>
            <person name="Dieguez-Uribeondo J."/>
            <person name="Young S.K."/>
            <person name="Zeng Q."/>
            <person name="Gargeya S."/>
            <person name="Fitzgerald M."/>
            <person name="Abouelleil A."/>
            <person name="Alvarado L."/>
            <person name="Chapman S.B."/>
            <person name="Gainer-Dewar J."/>
            <person name="Goldberg J."/>
            <person name="Griggs A."/>
            <person name="Gujja S."/>
            <person name="Hansen M."/>
            <person name="Howarth C."/>
            <person name="Imamovic A."/>
            <person name="Ireland A."/>
            <person name="Larimer J."/>
            <person name="McCowan C."/>
            <person name="Murphy C."/>
            <person name="Pearson M."/>
            <person name="Poon T.W."/>
            <person name="Priest M."/>
            <person name="Roberts A."/>
            <person name="Saif S."/>
            <person name="Shea T."/>
            <person name="Sykes S."/>
            <person name="Wortman J."/>
            <person name="Nusbaum C."/>
            <person name="Birren B."/>
        </authorList>
    </citation>
    <scope>NUCLEOTIDE SEQUENCE [LARGE SCALE GENOMIC DNA]</scope>
    <source>
        <strain evidence="1">NJM9701</strain>
    </source>
</reference>
<proteinExistence type="predicted"/>